<dbReference type="InterPro" id="IPR007889">
    <property type="entry name" value="HTH_Psq"/>
</dbReference>
<dbReference type="GO" id="GO:0005634">
    <property type="term" value="C:nucleus"/>
    <property type="evidence" value="ECO:0007669"/>
    <property type="project" value="UniProtKB-SubCell"/>
</dbReference>
<comment type="subcellular location">
    <subcellularLocation>
        <location evidence="1 2">Nucleus</location>
    </subcellularLocation>
</comment>
<evidence type="ECO:0000256" key="2">
    <source>
        <dbReference type="PROSITE-ProRule" id="PRU00320"/>
    </source>
</evidence>
<organism evidence="4 5">
    <name type="scientific">Araneus ventricosus</name>
    <name type="common">Orbweaver spider</name>
    <name type="synonym">Epeira ventricosa</name>
    <dbReference type="NCBI Taxonomy" id="182803"/>
    <lineage>
        <taxon>Eukaryota</taxon>
        <taxon>Metazoa</taxon>
        <taxon>Ecdysozoa</taxon>
        <taxon>Arthropoda</taxon>
        <taxon>Chelicerata</taxon>
        <taxon>Arachnida</taxon>
        <taxon>Araneae</taxon>
        <taxon>Araneomorphae</taxon>
        <taxon>Entelegynae</taxon>
        <taxon>Araneoidea</taxon>
        <taxon>Araneidae</taxon>
        <taxon>Araneus</taxon>
    </lineage>
</organism>
<dbReference type="Proteomes" id="UP000499080">
    <property type="component" value="Unassembled WGS sequence"/>
</dbReference>
<accession>A0A4Y2EYZ2</accession>
<reference evidence="4 5" key="1">
    <citation type="journal article" date="2019" name="Sci. Rep.">
        <title>Orb-weaving spider Araneus ventricosus genome elucidates the spidroin gene catalogue.</title>
        <authorList>
            <person name="Kono N."/>
            <person name="Nakamura H."/>
            <person name="Ohtoshi R."/>
            <person name="Moran D.A.P."/>
            <person name="Shinohara A."/>
            <person name="Yoshida Y."/>
            <person name="Fujiwara M."/>
            <person name="Mori M."/>
            <person name="Tomita M."/>
            <person name="Arakawa K."/>
        </authorList>
    </citation>
    <scope>NUCLEOTIDE SEQUENCE [LARGE SCALE GENOMIC DNA]</scope>
</reference>
<evidence type="ECO:0000313" key="5">
    <source>
        <dbReference type="Proteomes" id="UP000499080"/>
    </source>
</evidence>
<dbReference type="Gene3D" id="1.10.10.60">
    <property type="entry name" value="Homeodomain-like"/>
    <property type="match status" value="1"/>
</dbReference>
<dbReference type="SUPFAM" id="SSF46689">
    <property type="entry name" value="Homeodomain-like"/>
    <property type="match status" value="1"/>
</dbReference>
<comment type="caution">
    <text evidence="4">The sequence shown here is derived from an EMBL/GenBank/DDBJ whole genome shotgun (WGS) entry which is preliminary data.</text>
</comment>
<dbReference type="AlphaFoldDB" id="A0A4Y2EYZ2"/>
<feature type="domain" description="HTH psq-type" evidence="3">
    <location>
        <begin position="37"/>
        <end position="88"/>
    </location>
</feature>
<evidence type="ECO:0000259" key="3">
    <source>
        <dbReference type="PROSITE" id="PS50960"/>
    </source>
</evidence>
<feature type="DNA-binding region" description="H-T-H motif" evidence="2">
    <location>
        <begin position="64"/>
        <end position="84"/>
    </location>
</feature>
<proteinExistence type="predicted"/>
<gene>
    <name evidence="4" type="ORF">AVEN_55776_1</name>
</gene>
<sequence>MGSVRNCDTLDLIILNLAQARNSVLEHTPETQSSSVNPSVRKRTAFSIEDKVKIIQRIKNGERQSDVCREFSLSKFTVWTIWKNRAKISAYEKNLIDAEKLRNVSAVNFTL</sequence>
<dbReference type="GO" id="GO:0003677">
    <property type="term" value="F:DNA binding"/>
    <property type="evidence" value="ECO:0007669"/>
    <property type="project" value="UniProtKB-UniRule"/>
</dbReference>
<protein>
    <recommendedName>
        <fullName evidence="3">HTH psq-type domain-containing protein</fullName>
    </recommendedName>
</protein>
<keyword evidence="2" id="KW-0539">Nucleus</keyword>
<evidence type="ECO:0000313" key="4">
    <source>
        <dbReference type="EMBL" id="GBM33448.1"/>
    </source>
</evidence>
<name>A0A4Y2EYZ2_ARAVE</name>
<dbReference type="InterPro" id="IPR009057">
    <property type="entry name" value="Homeodomain-like_sf"/>
</dbReference>
<dbReference type="EMBL" id="BGPR01000734">
    <property type="protein sequence ID" value="GBM33448.1"/>
    <property type="molecule type" value="Genomic_DNA"/>
</dbReference>
<evidence type="ECO:0000256" key="1">
    <source>
        <dbReference type="ARBA" id="ARBA00004123"/>
    </source>
</evidence>
<dbReference type="Pfam" id="PF04218">
    <property type="entry name" value="CENP-B_N"/>
    <property type="match status" value="1"/>
</dbReference>
<keyword evidence="2" id="KW-0238">DNA-binding</keyword>
<dbReference type="PROSITE" id="PS50960">
    <property type="entry name" value="HTH_PSQ"/>
    <property type="match status" value="1"/>
</dbReference>
<keyword evidence="5" id="KW-1185">Reference proteome</keyword>